<dbReference type="SUPFAM" id="SSF52317">
    <property type="entry name" value="Class I glutamine amidotransferase-like"/>
    <property type="match status" value="1"/>
</dbReference>
<protein>
    <submittedName>
        <fullName evidence="3">ThuA domain-containing protein</fullName>
    </submittedName>
</protein>
<dbReference type="AlphaFoldDB" id="A0A4Q5LVP6"/>
<name>A0A4Q5LVP6_9BACT</name>
<comment type="caution">
    <text evidence="3">The sequence shown here is derived from an EMBL/GenBank/DDBJ whole genome shotgun (WGS) entry which is preliminary data.</text>
</comment>
<feature type="transmembrane region" description="Helical" evidence="1">
    <location>
        <begin position="7"/>
        <end position="28"/>
    </location>
</feature>
<keyword evidence="1" id="KW-1133">Transmembrane helix</keyword>
<accession>A0A4Q5LVP6</accession>
<dbReference type="PANTHER" id="PTHR40469">
    <property type="entry name" value="SECRETED GLYCOSYL HYDROLASE"/>
    <property type="match status" value="1"/>
</dbReference>
<sequence length="287" mass="32414">MKKILKIVLWSVLVLVVVLGGLIGVFIYKVKYGFPVSYETEAPKIDFPADKPAILLFSKTTGFRHGESIEASKPVITELAKKNNWFVYETEEGGVFNEAQLAKFSTVIFNNSTGEVINDEQKRVLEKYVENGGSLMGIHGAGDDSHHWDWYENNLLGAKFSHHPISPQFQKTDVLLDTQADSSLTAGIPKVWSHSDEWYVFFKNPREKGFNIQFTINGETINPSGNILFVTDKNYGMGKDHPVAWCKPIGKGKTFYTSIGHNEEAWKNEHFIRLIENALKWTQAGKK</sequence>
<dbReference type="Pfam" id="PF06283">
    <property type="entry name" value="ThuA"/>
    <property type="match status" value="1"/>
</dbReference>
<feature type="domain" description="ThuA-like" evidence="2">
    <location>
        <begin position="54"/>
        <end position="282"/>
    </location>
</feature>
<dbReference type="Proteomes" id="UP000293162">
    <property type="component" value="Unassembled WGS sequence"/>
</dbReference>
<evidence type="ECO:0000313" key="3">
    <source>
        <dbReference type="EMBL" id="RYU93629.1"/>
    </source>
</evidence>
<keyword evidence="4" id="KW-1185">Reference proteome</keyword>
<evidence type="ECO:0000313" key="4">
    <source>
        <dbReference type="Proteomes" id="UP000293162"/>
    </source>
</evidence>
<dbReference type="PANTHER" id="PTHR40469:SF2">
    <property type="entry name" value="GALACTOSE-BINDING DOMAIN-LIKE SUPERFAMILY PROTEIN"/>
    <property type="match status" value="1"/>
</dbReference>
<keyword evidence="1" id="KW-0472">Membrane</keyword>
<dbReference type="OrthoDB" id="9816308at2"/>
<dbReference type="EMBL" id="SEWF01000040">
    <property type="protein sequence ID" value="RYU93629.1"/>
    <property type="molecule type" value="Genomic_DNA"/>
</dbReference>
<keyword evidence="1" id="KW-0812">Transmembrane</keyword>
<dbReference type="InterPro" id="IPR029062">
    <property type="entry name" value="Class_I_gatase-like"/>
</dbReference>
<proteinExistence type="predicted"/>
<evidence type="ECO:0000259" key="2">
    <source>
        <dbReference type="Pfam" id="PF06283"/>
    </source>
</evidence>
<dbReference type="InterPro" id="IPR029010">
    <property type="entry name" value="ThuA-like"/>
</dbReference>
<dbReference type="RefSeq" id="WP_130023236.1">
    <property type="nucleotide sequence ID" value="NZ_SEWF01000040.1"/>
</dbReference>
<organism evidence="3 4">
    <name type="scientific">Emticicia agri</name>
    <dbReference type="NCBI Taxonomy" id="2492393"/>
    <lineage>
        <taxon>Bacteria</taxon>
        <taxon>Pseudomonadati</taxon>
        <taxon>Bacteroidota</taxon>
        <taxon>Cytophagia</taxon>
        <taxon>Cytophagales</taxon>
        <taxon>Leadbetterellaceae</taxon>
        <taxon>Emticicia</taxon>
    </lineage>
</organism>
<gene>
    <name evidence="3" type="ORF">EWM59_21080</name>
</gene>
<reference evidence="3 4" key="1">
    <citation type="submission" date="2019-02" db="EMBL/GenBank/DDBJ databases">
        <title>Bacterial novel species Emticicia sp. 17J42-9 isolated from soil.</title>
        <authorList>
            <person name="Jung H.-Y."/>
        </authorList>
    </citation>
    <scope>NUCLEOTIDE SEQUENCE [LARGE SCALE GENOMIC DNA]</scope>
    <source>
        <strain evidence="3 4">17J42-9</strain>
    </source>
</reference>
<dbReference type="Gene3D" id="3.40.50.880">
    <property type="match status" value="1"/>
</dbReference>
<evidence type="ECO:0000256" key="1">
    <source>
        <dbReference type="SAM" id="Phobius"/>
    </source>
</evidence>